<reference evidence="2" key="1">
    <citation type="submission" date="2025-08" db="UniProtKB">
        <authorList>
            <consortium name="RefSeq"/>
        </authorList>
    </citation>
    <scope>IDENTIFICATION</scope>
    <source>
        <tissue evidence="2">Muscle</tissue>
    </source>
</reference>
<dbReference type="Pfam" id="PF05742">
    <property type="entry name" value="TANGO2"/>
    <property type="match status" value="1"/>
</dbReference>
<dbReference type="RefSeq" id="XP_033364254.1">
    <property type="nucleotide sequence ID" value="XM_033508363.1"/>
</dbReference>
<organism evidence="1 2">
    <name type="scientific">Bombus vosnesenskii</name>
    <dbReference type="NCBI Taxonomy" id="207650"/>
    <lineage>
        <taxon>Eukaryota</taxon>
        <taxon>Metazoa</taxon>
        <taxon>Ecdysozoa</taxon>
        <taxon>Arthropoda</taxon>
        <taxon>Hexapoda</taxon>
        <taxon>Insecta</taxon>
        <taxon>Pterygota</taxon>
        <taxon>Neoptera</taxon>
        <taxon>Endopterygota</taxon>
        <taxon>Hymenoptera</taxon>
        <taxon>Apocrita</taxon>
        <taxon>Aculeata</taxon>
        <taxon>Apoidea</taxon>
        <taxon>Anthophila</taxon>
        <taxon>Apidae</taxon>
        <taxon>Bombus</taxon>
        <taxon>Pyrobombus</taxon>
    </lineage>
</organism>
<dbReference type="PANTHER" id="PTHR17985">
    <property type="entry name" value="SER/THR-RICH PROTEIN T10 IN DGCR REGION"/>
    <property type="match status" value="1"/>
</dbReference>
<accession>A0A6J3LK30</accession>
<dbReference type="GO" id="GO:0007030">
    <property type="term" value="P:Golgi organization"/>
    <property type="evidence" value="ECO:0007669"/>
    <property type="project" value="TreeGrafter"/>
</dbReference>
<dbReference type="GO" id="GO:0005794">
    <property type="term" value="C:Golgi apparatus"/>
    <property type="evidence" value="ECO:0007669"/>
    <property type="project" value="TreeGrafter"/>
</dbReference>
<dbReference type="KEGG" id="bvk:117242023"/>
<proteinExistence type="predicted"/>
<keyword evidence="1" id="KW-1185">Reference proteome</keyword>
<evidence type="ECO:0000313" key="2">
    <source>
        <dbReference type="RefSeq" id="XP_033364254.1"/>
    </source>
</evidence>
<sequence length="274" mass="31164">MCILFIYRNPDADSESYRLILVSNRDEDFKRPASPAHYWEHHPLCLGGTDMEPGKEGGTWLAMSLTGKAGVVLNLSDEASLTDIPKQGRGFLVPNFVTSNDSAVSYLDKLYKKNNENQIYNPFILVLIDLQNADVKYLSSSHNSTGPNSSQDNILGFGNSGLDIPYKKVEAGKEIFKNIVKDIKVSRQMTLIEELLKFLKSKERYLPDPELQKRCSKRYKELSSIFVSTDGYCTRTHSILLVNGNNELTFVEETLMPNLTWKRQIFSNKLIRRN</sequence>
<protein>
    <submittedName>
        <fullName evidence="2">Transport and Golgi organization 2 homolog</fullName>
    </submittedName>
</protein>
<evidence type="ECO:0000313" key="1">
    <source>
        <dbReference type="Proteomes" id="UP000504631"/>
    </source>
</evidence>
<dbReference type="PANTHER" id="PTHR17985:SF8">
    <property type="entry name" value="TRANSPORT AND GOLGI ORGANIZATION PROTEIN 2 HOMOLOG"/>
    <property type="match status" value="1"/>
</dbReference>
<dbReference type="AlphaFoldDB" id="A0A6J3LK30"/>
<dbReference type="GeneID" id="117242023"/>
<name>A0A6J3LK30_9HYME</name>
<dbReference type="GO" id="GO:0009306">
    <property type="term" value="P:protein secretion"/>
    <property type="evidence" value="ECO:0007669"/>
    <property type="project" value="TreeGrafter"/>
</dbReference>
<dbReference type="Proteomes" id="UP000504631">
    <property type="component" value="Unplaced"/>
</dbReference>
<dbReference type="CTD" id="128989"/>
<dbReference type="InterPro" id="IPR008551">
    <property type="entry name" value="TANGO2"/>
</dbReference>
<gene>
    <name evidence="2" type="primary">LOC117242023</name>
</gene>